<gene>
    <name evidence="6" type="ORF">N7476_011011</name>
</gene>
<proteinExistence type="predicted"/>
<dbReference type="GO" id="GO:0000435">
    <property type="term" value="P:positive regulation of transcription from RNA polymerase II promoter by galactose"/>
    <property type="evidence" value="ECO:0007669"/>
    <property type="project" value="TreeGrafter"/>
</dbReference>
<organism evidence="6 7">
    <name type="scientific">Penicillium atrosanguineum</name>
    <dbReference type="NCBI Taxonomy" id="1132637"/>
    <lineage>
        <taxon>Eukaryota</taxon>
        <taxon>Fungi</taxon>
        <taxon>Dikarya</taxon>
        <taxon>Ascomycota</taxon>
        <taxon>Pezizomycotina</taxon>
        <taxon>Eurotiomycetes</taxon>
        <taxon>Eurotiomycetidae</taxon>
        <taxon>Eurotiales</taxon>
        <taxon>Aspergillaceae</taxon>
        <taxon>Penicillium</taxon>
    </lineage>
</organism>
<name>A0A9W9PNP7_9EURO</name>
<dbReference type="OrthoDB" id="424974at2759"/>
<evidence type="ECO:0000313" key="6">
    <source>
        <dbReference type="EMBL" id="KAJ5299454.1"/>
    </source>
</evidence>
<dbReference type="AlphaFoldDB" id="A0A9W9PNP7"/>
<keyword evidence="1" id="KW-0805">Transcription regulation</keyword>
<dbReference type="CDD" id="cd12148">
    <property type="entry name" value="fungal_TF_MHR"/>
    <property type="match status" value="1"/>
</dbReference>
<evidence type="ECO:0000256" key="3">
    <source>
        <dbReference type="ARBA" id="ARBA00023163"/>
    </source>
</evidence>
<keyword evidence="4" id="KW-0539">Nucleus</keyword>
<evidence type="ECO:0000256" key="2">
    <source>
        <dbReference type="ARBA" id="ARBA00023125"/>
    </source>
</evidence>
<reference evidence="6" key="1">
    <citation type="submission" date="2022-12" db="EMBL/GenBank/DDBJ databases">
        <authorList>
            <person name="Petersen C."/>
        </authorList>
    </citation>
    <scope>NUCLEOTIDE SEQUENCE</scope>
    <source>
        <strain evidence="6">IBT 21472</strain>
    </source>
</reference>
<evidence type="ECO:0000256" key="4">
    <source>
        <dbReference type="ARBA" id="ARBA00023242"/>
    </source>
</evidence>
<comment type="caution">
    <text evidence="6">The sequence shown here is derived from an EMBL/GenBank/DDBJ whole genome shotgun (WGS) entry which is preliminary data.</text>
</comment>
<dbReference type="PANTHER" id="PTHR47424">
    <property type="entry name" value="REGULATORY PROTEIN GAL4"/>
    <property type="match status" value="1"/>
</dbReference>
<dbReference type="GO" id="GO:0005634">
    <property type="term" value="C:nucleus"/>
    <property type="evidence" value="ECO:0007669"/>
    <property type="project" value="TreeGrafter"/>
</dbReference>
<reference evidence="6" key="2">
    <citation type="journal article" date="2023" name="IMA Fungus">
        <title>Comparative genomic study of the Penicillium genus elucidates a diverse pangenome and 15 lateral gene transfer events.</title>
        <authorList>
            <person name="Petersen C."/>
            <person name="Sorensen T."/>
            <person name="Nielsen M.R."/>
            <person name="Sondergaard T.E."/>
            <person name="Sorensen J.L."/>
            <person name="Fitzpatrick D.A."/>
            <person name="Frisvad J.C."/>
            <person name="Nielsen K.L."/>
        </authorList>
    </citation>
    <scope>NUCLEOTIDE SEQUENCE</scope>
    <source>
        <strain evidence="6">IBT 21472</strain>
    </source>
</reference>
<keyword evidence="2" id="KW-0238">DNA-binding</keyword>
<accession>A0A9W9PNP7</accession>
<evidence type="ECO:0000256" key="5">
    <source>
        <dbReference type="SAM" id="MobiDB-lite"/>
    </source>
</evidence>
<protein>
    <submittedName>
        <fullName evidence="6">C6 transcription factor</fullName>
    </submittedName>
</protein>
<dbReference type="PANTHER" id="PTHR47424:SF3">
    <property type="entry name" value="REGULATORY PROTEIN GAL4"/>
    <property type="match status" value="1"/>
</dbReference>
<dbReference type="GO" id="GO:0000981">
    <property type="term" value="F:DNA-binding transcription factor activity, RNA polymerase II-specific"/>
    <property type="evidence" value="ECO:0007669"/>
    <property type="project" value="TreeGrafter"/>
</dbReference>
<sequence length="679" mass="75047">MCFLVAKFERIRLSHICGIRVGIYVTLYAKERSGVGTVQCAEAALHLVRGQIARKGPGTAEWTLATYNLHLSNQTKPRIDGKVLQACICNTPCLLRRLGLQGRGIGDTKRPSPASRVADASLSVTELVQTKGPREEFKYVTPSSQSRVQPPLTPHLPTPSASTFSIPEPSDVHEDAIYENLNEIVGDDVNEFPSVVKSTINTRLGLPSCKKRCPIPLADAPMFGSLSIMQDLGGEFNQTDDVLPLRKQADRLVYLYWHYLGPLELLLDEKQLHRSYETFFTGGELDGDAPARVNAITAEEKFKYDVLSPYLALTTSGGDTLGCWVIGTCSMPASNQSLSAVYQKSTSDEDGTGFSVLIKGFLVEMDLHNTGLGGAVCYWTEAYHGHSNGLRPPSQPHFPTLPNILKQADMILNLSVLFLNKMGKVDELTSYILSSQRSNSLTDSLGLLSLTPSSDSKVVSRLDACLTELKKELPLPILLNSSQNDAASGPLTLLHFRLSHARILLFRPMLARLCLSCSQTSDFVNGSLEYRMLQQCATLCIESARNMITLVHDSAVLDQHGIGVLPWWIRIFYFYIAIQHLIASMLRPDIFASTVPEAWGTAMCYGPLSQSVTRCMASFPSMWQKVIDIICQETLGQCSPPKVEDQVFQDFFEHLGFDIDLPTFDLDNAAWLGNVDWFI</sequence>
<feature type="region of interest" description="Disordered" evidence="5">
    <location>
        <begin position="139"/>
        <end position="162"/>
    </location>
</feature>
<dbReference type="InterPro" id="IPR051127">
    <property type="entry name" value="Fungal_SecMet_Regulators"/>
</dbReference>
<dbReference type="GO" id="GO:0000978">
    <property type="term" value="F:RNA polymerase II cis-regulatory region sequence-specific DNA binding"/>
    <property type="evidence" value="ECO:0007669"/>
    <property type="project" value="TreeGrafter"/>
</dbReference>
<evidence type="ECO:0000256" key="1">
    <source>
        <dbReference type="ARBA" id="ARBA00023015"/>
    </source>
</evidence>
<evidence type="ECO:0000313" key="7">
    <source>
        <dbReference type="Proteomes" id="UP001147746"/>
    </source>
</evidence>
<dbReference type="Proteomes" id="UP001147746">
    <property type="component" value="Unassembled WGS sequence"/>
</dbReference>
<keyword evidence="7" id="KW-1185">Reference proteome</keyword>
<dbReference type="EMBL" id="JAPZBO010000010">
    <property type="protein sequence ID" value="KAJ5299454.1"/>
    <property type="molecule type" value="Genomic_DNA"/>
</dbReference>
<keyword evidence="3" id="KW-0804">Transcription</keyword>